<dbReference type="Pfam" id="PF01979">
    <property type="entry name" value="Amidohydro_1"/>
    <property type="match status" value="1"/>
</dbReference>
<organism evidence="3 4">
    <name type="scientific">Actinoalloteichus fjordicus</name>
    <dbReference type="NCBI Taxonomy" id="1612552"/>
    <lineage>
        <taxon>Bacteria</taxon>
        <taxon>Bacillati</taxon>
        <taxon>Actinomycetota</taxon>
        <taxon>Actinomycetes</taxon>
        <taxon>Pseudonocardiales</taxon>
        <taxon>Pseudonocardiaceae</taxon>
        <taxon>Actinoalloteichus</taxon>
    </lineage>
</organism>
<keyword evidence="4" id="KW-1185">Reference proteome</keyword>
<dbReference type="AlphaFoldDB" id="A0AAC9LD90"/>
<sequence length="461" mass="48478">MDARGRSYPAQPTAPGSPNQIVSKSHKIPSAPLRPRYRLCMTRIHFTGGRVFDGTGSPARPADVTVADDRIESVTGRPERVDSRSRSGEQIIDVSGATVLPGLFDCHTHVMLGGIDTLQTVTTPFSLPFFAAVGNLKTTLSCGITSIRDAGGADLGVAEAVRRGMIPGPRMQIAISMLSQTGGHGDDHLLNGGRLPLMPSHPGKPNTVVDGPDEVRRKVRELIRAGADVIKVATSGGVASQRDDPRHAHFRDDEVAVMVAEAKAAGIAVMAHAQGTEGIAVAVRNGVRSIEHGIYLTDEVIELMLEHDTWLVPTLHAPRALLAGAASGAGLTTGVIDKARRVLDQHIESARAAIAAGVRIAMGTDAGVGPHGDNLDELRLLTECGMSPEQALHAATRSAAELLGVADRLGTLEPGRQADLVVLDGDPAALIPLGGAAMRAAVREVWTDGRRVYARTETSET</sequence>
<dbReference type="CDD" id="cd01299">
    <property type="entry name" value="Met_dep_hydrolase_A"/>
    <property type="match status" value="1"/>
</dbReference>
<feature type="region of interest" description="Disordered" evidence="1">
    <location>
        <begin position="1"/>
        <end position="28"/>
    </location>
</feature>
<dbReference type="KEGG" id="acad:UA74_10720"/>
<dbReference type="GO" id="GO:0050480">
    <property type="term" value="F:imidazolonepropionase activity"/>
    <property type="evidence" value="ECO:0007669"/>
    <property type="project" value="UniProtKB-EC"/>
</dbReference>
<dbReference type="SUPFAM" id="SSF51338">
    <property type="entry name" value="Composite domain of metallo-dependent hydrolases"/>
    <property type="match status" value="1"/>
</dbReference>
<dbReference type="InterPro" id="IPR006680">
    <property type="entry name" value="Amidohydro-rel"/>
</dbReference>
<evidence type="ECO:0000259" key="2">
    <source>
        <dbReference type="Pfam" id="PF01979"/>
    </source>
</evidence>
<protein>
    <submittedName>
        <fullName evidence="3">Amidohydrolase, imidazolonepropionase</fullName>
        <ecNumber evidence="3">3.5.2.7</ecNumber>
    </submittedName>
</protein>
<dbReference type="SUPFAM" id="SSF51556">
    <property type="entry name" value="Metallo-dependent hydrolases"/>
    <property type="match status" value="1"/>
</dbReference>
<keyword evidence="3" id="KW-0378">Hydrolase</keyword>
<gene>
    <name evidence="3" type="ORF">UA74_10720</name>
</gene>
<dbReference type="InterPro" id="IPR057744">
    <property type="entry name" value="OTAase-like"/>
</dbReference>
<evidence type="ECO:0000313" key="3">
    <source>
        <dbReference type="EMBL" id="APU14204.1"/>
    </source>
</evidence>
<feature type="domain" description="Amidohydrolase-related" evidence="2">
    <location>
        <begin position="98"/>
        <end position="451"/>
    </location>
</feature>
<dbReference type="Gene3D" id="2.30.40.10">
    <property type="entry name" value="Urease, subunit C, domain 1"/>
    <property type="match status" value="1"/>
</dbReference>
<dbReference type="EC" id="3.5.2.7" evidence="3"/>
<dbReference type="EMBL" id="CP016076">
    <property type="protein sequence ID" value="APU14204.1"/>
    <property type="molecule type" value="Genomic_DNA"/>
</dbReference>
<proteinExistence type="predicted"/>
<reference evidence="4" key="1">
    <citation type="submission" date="2016-06" db="EMBL/GenBank/DDBJ databases">
        <title>Complete genome sequence of Actinoalloteichus fjordicus DSM 46855 (=ADI127-17), type strain of the new species Actinoalloteichus fjordicus.</title>
        <authorList>
            <person name="Ruckert C."/>
            <person name="Nouioui I."/>
            <person name="Willmese J."/>
            <person name="van Wezel G."/>
            <person name="Klenk H.-P."/>
            <person name="Kalinowski J."/>
            <person name="Zotchev S.B."/>
        </authorList>
    </citation>
    <scope>NUCLEOTIDE SEQUENCE [LARGE SCALE GENOMIC DNA]</scope>
    <source>
        <strain evidence="4">ADI127-7</strain>
    </source>
</reference>
<dbReference type="Proteomes" id="UP000185511">
    <property type="component" value="Chromosome"/>
</dbReference>
<dbReference type="PANTHER" id="PTHR43135">
    <property type="entry name" value="ALPHA-D-RIBOSE 1-METHYLPHOSPHONATE 5-TRIPHOSPHATE DIPHOSPHATASE"/>
    <property type="match status" value="1"/>
</dbReference>
<evidence type="ECO:0000313" key="4">
    <source>
        <dbReference type="Proteomes" id="UP000185511"/>
    </source>
</evidence>
<dbReference type="InterPro" id="IPR011059">
    <property type="entry name" value="Metal-dep_hydrolase_composite"/>
</dbReference>
<evidence type="ECO:0000256" key="1">
    <source>
        <dbReference type="SAM" id="MobiDB-lite"/>
    </source>
</evidence>
<accession>A0AAC9LD90</accession>
<feature type="compositionally biased region" description="Polar residues" evidence="1">
    <location>
        <begin position="14"/>
        <end position="23"/>
    </location>
</feature>
<dbReference type="Gene3D" id="3.20.20.140">
    <property type="entry name" value="Metal-dependent hydrolases"/>
    <property type="match status" value="1"/>
</dbReference>
<name>A0AAC9LD90_9PSEU</name>
<dbReference type="InterPro" id="IPR032466">
    <property type="entry name" value="Metal_Hydrolase"/>
</dbReference>
<dbReference type="InterPro" id="IPR051781">
    <property type="entry name" value="Metallo-dep_Hydrolase"/>
</dbReference>
<dbReference type="PANTHER" id="PTHR43135:SF3">
    <property type="entry name" value="ALPHA-D-RIBOSE 1-METHYLPHOSPHONATE 5-TRIPHOSPHATE DIPHOSPHATASE"/>
    <property type="match status" value="1"/>
</dbReference>